<name>A4RXR1_OSTLU</name>
<dbReference type="Proteomes" id="UP000001568">
    <property type="component" value="Chromosome 5"/>
</dbReference>
<keyword evidence="3" id="KW-1185">Reference proteome</keyword>
<proteinExistence type="predicted"/>
<feature type="compositionally biased region" description="Acidic residues" evidence="1">
    <location>
        <begin position="89"/>
        <end position="107"/>
    </location>
</feature>
<organism evidence="2 3">
    <name type="scientific">Ostreococcus lucimarinus (strain CCE9901)</name>
    <dbReference type="NCBI Taxonomy" id="436017"/>
    <lineage>
        <taxon>Eukaryota</taxon>
        <taxon>Viridiplantae</taxon>
        <taxon>Chlorophyta</taxon>
        <taxon>Mamiellophyceae</taxon>
        <taxon>Mamiellales</taxon>
        <taxon>Bathycoccaceae</taxon>
        <taxon>Ostreococcus</taxon>
    </lineage>
</organism>
<gene>
    <name evidence="2" type="ORF">OSTLU_92770</name>
</gene>
<dbReference type="Gramene" id="ABO96330">
    <property type="protein sequence ID" value="ABO96330"/>
    <property type="gene ID" value="OSTLU_92770"/>
</dbReference>
<dbReference type="GeneID" id="5002114"/>
<evidence type="ECO:0000256" key="1">
    <source>
        <dbReference type="SAM" id="MobiDB-lite"/>
    </source>
</evidence>
<dbReference type="RefSeq" id="XP_001418037.1">
    <property type="nucleotide sequence ID" value="XM_001418000.1"/>
</dbReference>
<feature type="region of interest" description="Disordered" evidence="1">
    <location>
        <begin position="1"/>
        <end position="107"/>
    </location>
</feature>
<protein>
    <submittedName>
        <fullName evidence="2">Uncharacterized protein</fullName>
    </submittedName>
</protein>
<feature type="region of interest" description="Disordered" evidence="1">
    <location>
        <begin position="259"/>
        <end position="281"/>
    </location>
</feature>
<accession>A4RXR1</accession>
<feature type="compositionally biased region" description="Low complexity" evidence="1">
    <location>
        <begin position="36"/>
        <end position="46"/>
    </location>
</feature>
<sequence length="281" mass="30701">MDARPRAATLARGTNPRARRRQFVARGAMRAISPHRATTTSASAPSTRRRAPRVARASARSRVGAVGGAVARDESIERGASARARAREADDDESKDDAWDDGAWDDDPDVDAKRKELLVDTSSSPLREIFSVEALRDASESGTRLERVVGAEFVPQAIIEAERKSSPLRRPRLVVYALSASAAAAQAVMIAMEPGSFESPVASALSDACVMIIGSLLWRVELQQRADTLRLIWEKAKEREESLTRAEAGMGDTIWTARVRRKAKKRAEERRDADDADSSPP</sequence>
<dbReference type="EMBL" id="CP000585">
    <property type="protein sequence ID" value="ABO96330.1"/>
    <property type="molecule type" value="Genomic_DNA"/>
</dbReference>
<feature type="compositionally biased region" description="Low complexity" evidence="1">
    <location>
        <begin position="54"/>
        <end position="70"/>
    </location>
</feature>
<dbReference type="STRING" id="436017.A4RXR1"/>
<dbReference type="AlphaFoldDB" id="A4RXR1"/>
<dbReference type="KEGG" id="olu:OSTLU_92770"/>
<reference evidence="2 3" key="1">
    <citation type="journal article" date="2007" name="Proc. Natl. Acad. Sci. U.S.A.">
        <title>The tiny eukaryote Ostreococcus provides genomic insights into the paradox of plankton speciation.</title>
        <authorList>
            <person name="Palenik B."/>
            <person name="Grimwood J."/>
            <person name="Aerts A."/>
            <person name="Rouze P."/>
            <person name="Salamov A."/>
            <person name="Putnam N."/>
            <person name="Dupont C."/>
            <person name="Jorgensen R."/>
            <person name="Derelle E."/>
            <person name="Rombauts S."/>
            <person name="Zhou K."/>
            <person name="Otillar R."/>
            <person name="Merchant S.S."/>
            <person name="Podell S."/>
            <person name="Gaasterland T."/>
            <person name="Napoli C."/>
            <person name="Gendler K."/>
            <person name="Manuell A."/>
            <person name="Tai V."/>
            <person name="Vallon O."/>
            <person name="Piganeau G."/>
            <person name="Jancek S."/>
            <person name="Heijde M."/>
            <person name="Jabbari K."/>
            <person name="Bowler C."/>
            <person name="Lohr M."/>
            <person name="Robbens S."/>
            <person name="Werner G."/>
            <person name="Dubchak I."/>
            <person name="Pazour G.J."/>
            <person name="Ren Q."/>
            <person name="Paulsen I."/>
            <person name="Delwiche C."/>
            <person name="Schmutz J."/>
            <person name="Rokhsar D."/>
            <person name="Van de Peer Y."/>
            <person name="Moreau H."/>
            <person name="Grigoriev I.V."/>
        </authorList>
    </citation>
    <scope>NUCLEOTIDE SEQUENCE [LARGE SCALE GENOMIC DNA]</scope>
    <source>
        <strain evidence="2 3">CCE9901</strain>
    </source>
</reference>
<dbReference type="OrthoDB" id="498868at2759"/>
<evidence type="ECO:0000313" key="3">
    <source>
        <dbReference type="Proteomes" id="UP000001568"/>
    </source>
</evidence>
<evidence type="ECO:0000313" key="2">
    <source>
        <dbReference type="EMBL" id="ABO96330.1"/>
    </source>
</evidence>
<dbReference type="HOGENOM" id="CLU_991743_0_0_1"/>